<dbReference type="EMBL" id="LR796309">
    <property type="protein sequence ID" value="CAB4136214.1"/>
    <property type="molecule type" value="Genomic_DNA"/>
</dbReference>
<sequence>MITKFIRKRNQDPAKAFNKNFARIQVSGSNQTFKFKKVAISSVGGDLLTTEAGFTLTNESGDILTTG</sequence>
<evidence type="ECO:0000313" key="2">
    <source>
        <dbReference type="EMBL" id="CAB4150599.1"/>
    </source>
</evidence>
<dbReference type="EMBL" id="LR796552">
    <property type="protein sequence ID" value="CAB4150599.1"/>
    <property type="molecule type" value="Genomic_DNA"/>
</dbReference>
<name>A0A6J5N450_9CAUD</name>
<gene>
    <name evidence="1" type="ORF">UFOVP298_33</name>
    <name evidence="2" type="ORF">UFOVP572_6</name>
</gene>
<proteinExistence type="predicted"/>
<organism evidence="2">
    <name type="scientific">uncultured Caudovirales phage</name>
    <dbReference type="NCBI Taxonomy" id="2100421"/>
    <lineage>
        <taxon>Viruses</taxon>
        <taxon>Duplodnaviria</taxon>
        <taxon>Heunggongvirae</taxon>
        <taxon>Uroviricota</taxon>
        <taxon>Caudoviricetes</taxon>
        <taxon>Peduoviridae</taxon>
        <taxon>Maltschvirus</taxon>
        <taxon>Maltschvirus maltsch</taxon>
    </lineage>
</organism>
<evidence type="ECO:0000313" key="1">
    <source>
        <dbReference type="EMBL" id="CAB4136214.1"/>
    </source>
</evidence>
<protein>
    <submittedName>
        <fullName evidence="2">Uncharacterized protein</fullName>
    </submittedName>
</protein>
<reference evidence="2" key="1">
    <citation type="submission" date="2020-04" db="EMBL/GenBank/DDBJ databases">
        <authorList>
            <person name="Chiriac C."/>
            <person name="Salcher M."/>
            <person name="Ghai R."/>
            <person name="Kavagutti S V."/>
        </authorList>
    </citation>
    <scope>NUCLEOTIDE SEQUENCE</scope>
</reference>
<accession>A0A6J5N450</accession>